<sequence>MVDPTSSTPSPPTQQINNNFDGLIGATYFGALISILSSDNGTVPPFSATIFLPRDPALDRPVPDPLLLPYHVVPQRLSFSDLLLLSRRARLPTLLTGKTISVTDNSPANFSIDHIPLIHPDLLSTPYLAVHGIQSFLNYSSDSG</sequence>
<dbReference type="InterPro" id="IPR036378">
    <property type="entry name" value="FAS1_dom_sf"/>
</dbReference>
<dbReference type="PANTHER" id="PTHR33985:SF5">
    <property type="entry name" value="FASCICLIN-LIKE ARABINOGALACTAN FAMILY PROTEIN"/>
    <property type="match status" value="1"/>
</dbReference>
<dbReference type="InterPro" id="IPR052806">
    <property type="entry name" value="Fasciclin-like_AGP"/>
</dbReference>
<keyword evidence="4" id="KW-1185">Reference proteome</keyword>
<proteinExistence type="inferred from homology"/>
<organism evidence="3 4">
    <name type="scientific">Vigna mungo</name>
    <name type="common">Black gram</name>
    <name type="synonym">Phaseolus mungo</name>
    <dbReference type="NCBI Taxonomy" id="3915"/>
    <lineage>
        <taxon>Eukaryota</taxon>
        <taxon>Viridiplantae</taxon>
        <taxon>Streptophyta</taxon>
        <taxon>Embryophyta</taxon>
        <taxon>Tracheophyta</taxon>
        <taxon>Spermatophyta</taxon>
        <taxon>Magnoliopsida</taxon>
        <taxon>eudicotyledons</taxon>
        <taxon>Gunneridae</taxon>
        <taxon>Pentapetalae</taxon>
        <taxon>rosids</taxon>
        <taxon>fabids</taxon>
        <taxon>Fabales</taxon>
        <taxon>Fabaceae</taxon>
        <taxon>Papilionoideae</taxon>
        <taxon>50 kb inversion clade</taxon>
        <taxon>NPAAA clade</taxon>
        <taxon>indigoferoid/millettioid clade</taxon>
        <taxon>Phaseoleae</taxon>
        <taxon>Vigna</taxon>
    </lineage>
</organism>
<name>A0AAQ3NS35_VIGMU</name>
<evidence type="ECO:0000259" key="2">
    <source>
        <dbReference type="PROSITE" id="PS50213"/>
    </source>
</evidence>
<dbReference type="SUPFAM" id="SSF82153">
    <property type="entry name" value="FAS1 domain"/>
    <property type="match status" value="1"/>
</dbReference>
<gene>
    <name evidence="3" type="ORF">V8G54_011328</name>
</gene>
<dbReference type="Proteomes" id="UP001374535">
    <property type="component" value="Chromosome 4"/>
</dbReference>
<dbReference type="SMART" id="SM00554">
    <property type="entry name" value="FAS1"/>
    <property type="match status" value="1"/>
</dbReference>
<dbReference type="EMBL" id="CP144697">
    <property type="protein sequence ID" value="WVZ13762.1"/>
    <property type="molecule type" value="Genomic_DNA"/>
</dbReference>
<comment type="similarity">
    <text evidence="1">Belongs to the fasciclin-like AGP family.</text>
</comment>
<dbReference type="Gene3D" id="2.30.180.10">
    <property type="entry name" value="FAS1 domain"/>
    <property type="match status" value="1"/>
</dbReference>
<evidence type="ECO:0000313" key="3">
    <source>
        <dbReference type="EMBL" id="WVZ13762.1"/>
    </source>
</evidence>
<evidence type="ECO:0000256" key="1">
    <source>
        <dbReference type="ARBA" id="ARBA00007843"/>
    </source>
</evidence>
<reference evidence="3 4" key="1">
    <citation type="journal article" date="2023" name="Life. Sci Alliance">
        <title>Evolutionary insights into 3D genome organization and epigenetic landscape of Vigna mungo.</title>
        <authorList>
            <person name="Junaid A."/>
            <person name="Singh B."/>
            <person name="Bhatia S."/>
        </authorList>
    </citation>
    <scope>NUCLEOTIDE SEQUENCE [LARGE SCALE GENOMIC DNA]</scope>
    <source>
        <strain evidence="3">Urdbean</strain>
    </source>
</reference>
<protein>
    <recommendedName>
        <fullName evidence="2">FAS1 domain-containing protein</fullName>
    </recommendedName>
</protein>
<accession>A0AAQ3NS35</accession>
<dbReference type="InterPro" id="IPR000782">
    <property type="entry name" value="FAS1_domain"/>
</dbReference>
<dbReference type="PANTHER" id="PTHR33985">
    <property type="entry name" value="OS02G0491300 PROTEIN-RELATED"/>
    <property type="match status" value="1"/>
</dbReference>
<dbReference type="FunFam" id="2.30.180.10:FF:000046">
    <property type="entry name" value="Fasciclin-like arabinogalactan family protein"/>
    <property type="match status" value="1"/>
</dbReference>
<feature type="domain" description="FAS1" evidence="2">
    <location>
        <begin position="1"/>
        <end position="137"/>
    </location>
</feature>
<dbReference type="AlphaFoldDB" id="A0AAQ3NS35"/>
<evidence type="ECO:0000313" key="4">
    <source>
        <dbReference type="Proteomes" id="UP001374535"/>
    </source>
</evidence>
<dbReference type="PROSITE" id="PS50213">
    <property type="entry name" value="FAS1"/>
    <property type="match status" value="1"/>
</dbReference>